<comment type="caution">
    <text evidence="1">The sequence shown here is derived from an EMBL/GenBank/DDBJ whole genome shotgun (WGS) entry which is preliminary data.</text>
</comment>
<proteinExistence type="predicted"/>
<dbReference type="AlphaFoldDB" id="A0A4Y3THU6"/>
<evidence type="ECO:0000313" key="1">
    <source>
        <dbReference type="EMBL" id="GEB81856.1"/>
    </source>
</evidence>
<keyword evidence="2" id="KW-1185">Reference proteome</keyword>
<sequence>MPGWFAHRGWTANAALFFSWSDRGFWSEQAWWASCPLEAFLGSCHILTEPIGQRAGGMSFRD</sequence>
<dbReference type="EMBL" id="BJMU01000001">
    <property type="protein sequence ID" value="GEB81856.1"/>
    <property type="molecule type" value="Genomic_DNA"/>
</dbReference>
<evidence type="ECO:0000313" key="2">
    <source>
        <dbReference type="Proteomes" id="UP000317617"/>
    </source>
</evidence>
<name>A0A4Y3THU6_9PROT</name>
<reference evidence="1 2" key="1">
    <citation type="submission" date="2019-06" db="EMBL/GenBank/DDBJ databases">
        <title>Whole genome shotgun sequence of Acetobacter orleanensis NBRC 13752.</title>
        <authorList>
            <person name="Hosoyama A."/>
            <person name="Uohara A."/>
            <person name="Ohji S."/>
            <person name="Ichikawa N."/>
        </authorList>
    </citation>
    <scope>NUCLEOTIDE SEQUENCE [LARGE SCALE GENOMIC DNA]</scope>
    <source>
        <strain evidence="1 2">NBRC 13752</strain>
    </source>
</reference>
<organism evidence="1 2">
    <name type="scientific">Acetobacter orleanensis</name>
    <dbReference type="NCBI Taxonomy" id="104099"/>
    <lineage>
        <taxon>Bacteria</taxon>
        <taxon>Pseudomonadati</taxon>
        <taxon>Pseudomonadota</taxon>
        <taxon>Alphaproteobacteria</taxon>
        <taxon>Acetobacterales</taxon>
        <taxon>Acetobacteraceae</taxon>
        <taxon>Acetobacter</taxon>
    </lineage>
</organism>
<dbReference type="Proteomes" id="UP000317617">
    <property type="component" value="Unassembled WGS sequence"/>
</dbReference>
<gene>
    <name evidence="1" type="ORF">AOR01nite_03330</name>
</gene>
<protein>
    <submittedName>
        <fullName evidence="1">Uncharacterized protein</fullName>
    </submittedName>
</protein>
<accession>A0A4Y3THU6</accession>